<dbReference type="EMBL" id="JH712117">
    <property type="protein sequence ID" value="EFO25408.1"/>
    <property type="molecule type" value="Genomic_DNA"/>
</dbReference>
<name>A0A1S0U769_LOALO</name>
<feature type="transmembrane region" description="Helical" evidence="1">
    <location>
        <begin position="68"/>
        <end position="88"/>
    </location>
</feature>
<gene>
    <name evidence="2" type="ORF">LOAG_03075</name>
</gene>
<keyword evidence="1" id="KW-0812">Transmembrane</keyword>
<organism evidence="2">
    <name type="scientific">Loa loa</name>
    <name type="common">Eye worm</name>
    <name type="synonym">Filaria loa</name>
    <dbReference type="NCBI Taxonomy" id="7209"/>
    <lineage>
        <taxon>Eukaryota</taxon>
        <taxon>Metazoa</taxon>
        <taxon>Ecdysozoa</taxon>
        <taxon>Nematoda</taxon>
        <taxon>Chromadorea</taxon>
        <taxon>Rhabditida</taxon>
        <taxon>Spirurina</taxon>
        <taxon>Spiruromorpha</taxon>
        <taxon>Filarioidea</taxon>
        <taxon>Onchocercidae</taxon>
        <taxon>Loa</taxon>
    </lineage>
</organism>
<dbReference type="GeneID" id="9940466"/>
<reference evidence="2" key="1">
    <citation type="submission" date="2012-04" db="EMBL/GenBank/DDBJ databases">
        <title>The Genome Sequence of Loa loa.</title>
        <authorList>
            <consortium name="The Broad Institute Genome Sequencing Platform"/>
            <consortium name="Broad Institute Genome Sequencing Center for Infectious Disease"/>
            <person name="Nutman T.B."/>
            <person name="Fink D.L."/>
            <person name="Russ C."/>
            <person name="Young S."/>
            <person name="Zeng Q."/>
            <person name="Gargeya S."/>
            <person name="Alvarado L."/>
            <person name="Berlin A."/>
            <person name="Chapman S.B."/>
            <person name="Chen Z."/>
            <person name="Freedman E."/>
            <person name="Gellesch M."/>
            <person name="Goldberg J."/>
            <person name="Griggs A."/>
            <person name="Gujja S."/>
            <person name="Heilman E.R."/>
            <person name="Heiman D."/>
            <person name="Howarth C."/>
            <person name="Mehta T."/>
            <person name="Neiman D."/>
            <person name="Pearson M."/>
            <person name="Roberts A."/>
            <person name="Saif S."/>
            <person name="Shea T."/>
            <person name="Shenoy N."/>
            <person name="Sisk P."/>
            <person name="Stolte C."/>
            <person name="Sykes S."/>
            <person name="White J."/>
            <person name="Yandava C."/>
            <person name="Haas B."/>
            <person name="Henn M.R."/>
            <person name="Nusbaum C."/>
            <person name="Birren B."/>
        </authorList>
    </citation>
    <scope>NUCLEOTIDE SEQUENCE [LARGE SCALE GENOMIC DNA]</scope>
</reference>
<dbReference type="AlphaFoldDB" id="A0A1S0U769"/>
<dbReference type="RefSeq" id="XP_003138660.1">
    <property type="nucleotide sequence ID" value="XM_003138612.1"/>
</dbReference>
<dbReference type="KEGG" id="loa:LOAG_03075"/>
<protein>
    <submittedName>
        <fullName evidence="2">Uncharacterized protein</fullName>
    </submittedName>
</protein>
<accession>A0A1S0U769</accession>
<evidence type="ECO:0000256" key="1">
    <source>
        <dbReference type="SAM" id="Phobius"/>
    </source>
</evidence>
<keyword evidence="1" id="KW-1133">Transmembrane helix</keyword>
<dbReference type="InParanoid" id="A0A1S0U769"/>
<sequence>MLPSSQQSFQPMMMTGRMKSVLILKRNFDKNIVRKEFATMKTNAKDQILRTQFLIHIARYRFQNKYGIRYYILIFCIIFYALLGGIIFHATEHHDEIQYLERNVDKLNMLISGLTDRIFNAANITLTRRRQNHVDELIK</sequence>
<evidence type="ECO:0000313" key="2">
    <source>
        <dbReference type="EMBL" id="EFO25408.1"/>
    </source>
</evidence>
<keyword evidence="1" id="KW-0472">Membrane</keyword>
<proteinExistence type="predicted"/>
<dbReference type="CTD" id="9940466"/>